<organism evidence="3 4">
    <name type="scientific">Halapricum desulfuricans</name>
    <dbReference type="NCBI Taxonomy" id="2841257"/>
    <lineage>
        <taxon>Archaea</taxon>
        <taxon>Methanobacteriati</taxon>
        <taxon>Methanobacteriota</taxon>
        <taxon>Stenosarchaea group</taxon>
        <taxon>Halobacteria</taxon>
        <taxon>Halobacteriales</taxon>
        <taxon>Haloarculaceae</taxon>
        <taxon>Halapricum</taxon>
    </lineage>
</organism>
<reference evidence="3" key="1">
    <citation type="submission" date="2020-11" db="EMBL/GenBank/DDBJ databases">
        <title>Carbohydrate-dependent, anaerobic sulfur respiration: A novel catabolism in halophilic archaea.</title>
        <authorList>
            <person name="Sorokin D.Y."/>
            <person name="Messina E."/>
            <person name="Smedile F."/>
            <person name="La Cono V."/>
            <person name="Hallsworth J.E."/>
            <person name="Yakimov M.M."/>
        </authorList>
    </citation>
    <scope>NUCLEOTIDE SEQUENCE</scope>
    <source>
        <strain evidence="3">HSR12-1</strain>
    </source>
</reference>
<dbReference type="EMBL" id="CP064787">
    <property type="protein sequence ID" value="QSG05103.1"/>
    <property type="molecule type" value="Genomic_DNA"/>
</dbReference>
<dbReference type="CDD" id="cd03808">
    <property type="entry name" value="GT4_CapM-like"/>
    <property type="match status" value="1"/>
</dbReference>
<dbReference type="InterPro" id="IPR050194">
    <property type="entry name" value="Glycosyltransferase_grp1"/>
</dbReference>
<sequence length="371" mass="40470">MFQFITRLLDGGAEAHLIETVRHLDKYDVTVGHGAFYHDSQVERLEREGVTTEVFPLVRHYNPVTAVPAVFSVAQYLRRNDFDIVHTNSTEAGIIGRFAAAIADVPVVVHTVHGVPFADDRNALLNRFVLACERLAARHTDQIVTNADVMAEAYLDRGIGTLDQYATIPSGVDLEPFRDASPAEDLPGERPRVVMIGRLADGKGFDVLLDAVADIRQEASVCLVGDGPLADTLESDIETRGFSDRVFLTGYRDDVPRVLAASDVLVLPSFREGTPRVITEAMAAGLPVVATDIAGIPKQVEHGESGYLIPPGDDAALADRLNELLADPQLRERFGRRGSERATRFSVEAMVDATTDLYESLLSASRVHTGR</sequence>
<protein>
    <submittedName>
        <fullName evidence="3">Glycosyltransferase</fullName>
    </submittedName>
</protein>
<dbReference type="Proteomes" id="UP000663525">
    <property type="component" value="Chromosome"/>
</dbReference>
<dbReference type="Pfam" id="PF13439">
    <property type="entry name" value="Glyco_transf_4"/>
    <property type="match status" value="1"/>
</dbReference>
<dbReference type="PANTHER" id="PTHR45947">
    <property type="entry name" value="SULFOQUINOVOSYL TRANSFERASE SQD2"/>
    <property type="match status" value="1"/>
</dbReference>
<dbReference type="AlphaFoldDB" id="A0A897N1B5"/>
<dbReference type="PANTHER" id="PTHR45947:SF3">
    <property type="entry name" value="SULFOQUINOVOSYL TRANSFERASE SQD2"/>
    <property type="match status" value="1"/>
</dbReference>
<dbReference type="Gene3D" id="3.40.50.2000">
    <property type="entry name" value="Glycogen Phosphorylase B"/>
    <property type="match status" value="2"/>
</dbReference>
<evidence type="ECO:0000313" key="4">
    <source>
        <dbReference type="Proteomes" id="UP000663525"/>
    </source>
</evidence>
<keyword evidence="3" id="KW-0808">Transferase</keyword>
<evidence type="ECO:0000259" key="2">
    <source>
        <dbReference type="Pfam" id="PF13439"/>
    </source>
</evidence>
<dbReference type="InterPro" id="IPR028098">
    <property type="entry name" value="Glyco_trans_4-like_N"/>
</dbReference>
<dbReference type="SUPFAM" id="SSF53756">
    <property type="entry name" value="UDP-Glycosyltransferase/glycogen phosphorylase"/>
    <property type="match status" value="1"/>
</dbReference>
<feature type="domain" description="Glycosyl transferase family 1" evidence="1">
    <location>
        <begin position="182"/>
        <end position="340"/>
    </location>
</feature>
<accession>A0A897N1B5</accession>
<feature type="domain" description="Glycosyltransferase subfamily 4-like N-terminal" evidence="2">
    <location>
        <begin position="11"/>
        <end position="175"/>
    </location>
</feature>
<proteinExistence type="predicted"/>
<evidence type="ECO:0000313" key="3">
    <source>
        <dbReference type="EMBL" id="QSG05103.1"/>
    </source>
</evidence>
<dbReference type="GO" id="GO:0016758">
    <property type="term" value="F:hexosyltransferase activity"/>
    <property type="evidence" value="ECO:0007669"/>
    <property type="project" value="TreeGrafter"/>
</dbReference>
<name>A0A897N1B5_9EURY</name>
<dbReference type="Pfam" id="PF00534">
    <property type="entry name" value="Glycos_transf_1"/>
    <property type="match status" value="1"/>
</dbReference>
<dbReference type="InterPro" id="IPR001296">
    <property type="entry name" value="Glyco_trans_1"/>
</dbReference>
<evidence type="ECO:0000259" key="1">
    <source>
        <dbReference type="Pfam" id="PF00534"/>
    </source>
</evidence>
<gene>
    <name evidence="3" type="primary">rfaG5</name>
    <name evidence="3" type="ORF">HSR121_0749</name>
</gene>